<dbReference type="PANTHER" id="PTHR34924:SF1">
    <property type="entry name" value="PROTEIN FAM166C"/>
    <property type="match status" value="1"/>
</dbReference>
<accession>A0A1B6H2X9</accession>
<gene>
    <name evidence="1" type="ORF">g.16032</name>
</gene>
<protein>
    <submittedName>
        <fullName evidence="1">Uncharacterized protein</fullName>
    </submittedName>
</protein>
<dbReference type="PANTHER" id="PTHR34924">
    <property type="entry name" value="UPF0573 PROTEIN C2ORF70"/>
    <property type="match status" value="1"/>
</dbReference>
<dbReference type="EMBL" id="GECZ01000789">
    <property type="protein sequence ID" value="JAS68980.1"/>
    <property type="molecule type" value="Transcribed_RNA"/>
</dbReference>
<name>A0A1B6H2X9_9HEMI</name>
<reference evidence="1" key="1">
    <citation type="submission" date="2015-11" db="EMBL/GenBank/DDBJ databases">
        <title>De novo transcriptome assembly of four potential Pierce s Disease insect vectors from Arizona vineyards.</title>
        <authorList>
            <person name="Tassone E.E."/>
        </authorList>
    </citation>
    <scope>NUCLEOTIDE SEQUENCE</scope>
</reference>
<sequence length="190" mass="22438">MAPMDFPPPTLHVFMGSYAPINQGFGSLYQTQNTNFFQNYRNETLSRFAMPTYHWGYTRTPYSPRADLVGAYRKANWKKLLETPSVKVRLIDEARSQEVDDFYKLCQMHRDQYNDHTGRLHPLRFFQNADTKWNAPNLTQTYLEFPTKFVEYKKPPVLPKTYARTVPLPTLPERTLAGRYYQGSDNFYNR</sequence>
<evidence type="ECO:0000313" key="1">
    <source>
        <dbReference type="EMBL" id="JAS68980.1"/>
    </source>
</evidence>
<organism evidence="1">
    <name type="scientific">Cuerna arida</name>
    <dbReference type="NCBI Taxonomy" id="1464854"/>
    <lineage>
        <taxon>Eukaryota</taxon>
        <taxon>Metazoa</taxon>
        <taxon>Ecdysozoa</taxon>
        <taxon>Arthropoda</taxon>
        <taxon>Hexapoda</taxon>
        <taxon>Insecta</taxon>
        <taxon>Pterygota</taxon>
        <taxon>Neoptera</taxon>
        <taxon>Paraneoptera</taxon>
        <taxon>Hemiptera</taxon>
        <taxon>Auchenorrhyncha</taxon>
        <taxon>Membracoidea</taxon>
        <taxon>Cicadellidae</taxon>
        <taxon>Cicadellinae</taxon>
        <taxon>Proconiini</taxon>
        <taxon>Cuerna</taxon>
    </lineage>
</organism>
<dbReference type="AlphaFoldDB" id="A0A1B6H2X9"/>
<proteinExistence type="predicted"/>
<dbReference type="InterPro" id="IPR052329">
    <property type="entry name" value="CIMIP2C"/>
</dbReference>